<comment type="caution">
    <text evidence="2">The sequence shown here is derived from an EMBL/GenBank/DDBJ whole genome shotgun (WGS) entry which is preliminary data.</text>
</comment>
<reference evidence="2 3" key="1">
    <citation type="submission" date="2024-10" db="EMBL/GenBank/DDBJ databases">
        <title>Updated reference genomes for cyclostephanoid diatoms.</title>
        <authorList>
            <person name="Roberts W.R."/>
            <person name="Alverson A.J."/>
        </authorList>
    </citation>
    <scope>NUCLEOTIDE SEQUENCE [LARGE SCALE GENOMIC DNA]</scope>
    <source>
        <strain evidence="2 3">AJA228-03</strain>
    </source>
</reference>
<feature type="compositionally biased region" description="Basic and acidic residues" evidence="1">
    <location>
        <begin position="202"/>
        <end position="215"/>
    </location>
</feature>
<dbReference type="Proteomes" id="UP001530377">
    <property type="component" value="Unassembled WGS sequence"/>
</dbReference>
<dbReference type="AlphaFoldDB" id="A0ABD3SQQ6"/>
<proteinExistence type="predicted"/>
<evidence type="ECO:0000313" key="2">
    <source>
        <dbReference type="EMBL" id="KAL3826941.1"/>
    </source>
</evidence>
<feature type="region of interest" description="Disordered" evidence="1">
    <location>
        <begin position="161"/>
        <end position="228"/>
    </location>
</feature>
<feature type="compositionally biased region" description="Basic and acidic residues" evidence="1">
    <location>
        <begin position="162"/>
        <end position="188"/>
    </location>
</feature>
<dbReference type="EMBL" id="JALLPB020000011">
    <property type="protein sequence ID" value="KAL3826941.1"/>
    <property type="molecule type" value="Genomic_DNA"/>
</dbReference>
<sequence>MHAHLRNRGGGLDFADTKTLLAERDGEWDTSEVPQIYFNRVEKAIQGLTRAGINSDLNERRDMALYYLKASGEFDAAVREWEMRPAASKTWQNIKTFISAEYAKENKQNKLTAKSFKANMIEEQAEATEELIAALTEKHTQQMEALIKSTTEAMKEMMSLIKSEKKEPTKQSDEEKKKKREEQRKKYNDAPVCKNCGKKHPNKAEDDCWELEKNKASRPANWKSTKST</sequence>
<gene>
    <name evidence="2" type="ORF">ACHAXA_006021</name>
</gene>
<name>A0ABD3SQQ6_9STRA</name>
<evidence type="ECO:0000313" key="3">
    <source>
        <dbReference type="Proteomes" id="UP001530377"/>
    </source>
</evidence>
<keyword evidence="3" id="KW-1185">Reference proteome</keyword>
<organism evidence="2 3">
    <name type="scientific">Cyclostephanos tholiformis</name>
    <dbReference type="NCBI Taxonomy" id="382380"/>
    <lineage>
        <taxon>Eukaryota</taxon>
        <taxon>Sar</taxon>
        <taxon>Stramenopiles</taxon>
        <taxon>Ochrophyta</taxon>
        <taxon>Bacillariophyta</taxon>
        <taxon>Coscinodiscophyceae</taxon>
        <taxon>Thalassiosirophycidae</taxon>
        <taxon>Stephanodiscales</taxon>
        <taxon>Stephanodiscaceae</taxon>
        <taxon>Cyclostephanos</taxon>
    </lineage>
</organism>
<accession>A0ABD3SQQ6</accession>
<protein>
    <submittedName>
        <fullName evidence="2">Uncharacterized protein</fullName>
    </submittedName>
</protein>
<evidence type="ECO:0000256" key="1">
    <source>
        <dbReference type="SAM" id="MobiDB-lite"/>
    </source>
</evidence>